<reference evidence="2 3" key="1">
    <citation type="journal article" date="2018" name="Evol. Lett.">
        <title>Horizontal gene cluster transfer increased hallucinogenic mushroom diversity.</title>
        <authorList>
            <person name="Reynolds H.T."/>
            <person name="Vijayakumar V."/>
            <person name="Gluck-Thaler E."/>
            <person name="Korotkin H.B."/>
            <person name="Matheny P.B."/>
            <person name="Slot J.C."/>
        </authorList>
    </citation>
    <scope>NUCLEOTIDE SEQUENCE [LARGE SCALE GENOMIC DNA]</scope>
    <source>
        <strain evidence="2 3">2629</strain>
    </source>
</reference>
<evidence type="ECO:0000313" key="2">
    <source>
        <dbReference type="EMBL" id="PPQ75063.1"/>
    </source>
</evidence>
<evidence type="ECO:0000256" key="1">
    <source>
        <dbReference type="SAM" id="MobiDB-lite"/>
    </source>
</evidence>
<proteinExistence type="predicted"/>
<gene>
    <name evidence="2" type="ORF">CVT24_010467</name>
</gene>
<dbReference type="OrthoDB" id="2885612at2759"/>
<dbReference type="AlphaFoldDB" id="A0A409W976"/>
<keyword evidence="3" id="KW-1185">Reference proteome</keyword>
<accession>A0A409W976</accession>
<name>A0A409W976_9AGAR</name>
<feature type="region of interest" description="Disordered" evidence="1">
    <location>
        <begin position="1"/>
        <end position="35"/>
    </location>
</feature>
<dbReference type="InParanoid" id="A0A409W976"/>
<evidence type="ECO:0000313" key="3">
    <source>
        <dbReference type="Proteomes" id="UP000284842"/>
    </source>
</evidence>
<sequence>MIMTWLTGKPTRTRADKLARKRRQNRKSRDNRSMRRAVYISQQDPILGSIDRRREDRTLGEESVEAEAAHGNIVVHGACVAPLYIASGEESDDIIPTDKRFRIDWSIDADTSAFPMSQVADEIWMWNVDDESSERVKIPQNPDAPMLHEGIFQIVGDYVVLAGSVEDDTRAAIISFSWRQPEAEPVAFVEPQLTNPEVVERSVMVDPNSGDILVHCHESGSRITSTGTSEDPPGLCESYLHPNDARTLPFSVANTLSRPSVSNNRILVKSSFFPAPPIFHILDFDQARLGELISMTHEQRASLAQQLQSAGGHVQVVTRRYNWSDADGVVDGEYPTRADATAQWKEYLMAAPSPLDVTKALEFDEPPEDKREPMPWGFVRTVLDLGKDVDWMYLVLVGSSVVEMPTARKAGWIFNFE</sequence>
<dbReference type="EMBL" id="NHTK01005704">
    <property type="protein sequence ID" value="PPQ75063.1"/>
    <property type="molecule type" value="Genomic_DNA"/>
</dbReference>
<protein>
    <submittedName>
        <fullName evidence="2">Uncharacterized protein</fullName>
    </submittedName>
</protein>
<organism evidence="2 3">
    <name type="scientific">Panaeolus cyanescens</name>
    <dbReference type="NCBI Taxonomy" id="181874"/>
    <lineage>
        <taxon>Eukaryota</taxon>
        <taxon>Fungi</taxon>
        <taxon>Dikarya</taxon>
        <taxon>Basidiomycota</taxon>
        <taxon>Agaricomycotina</taxon>
        <taxon>Agaricomycetes</taxon>
        <taxon>Agaricomycetidae</taxon>
        <taxon>Agaricales</taxon>
        <taxon>Agaricineae</taxon>
        <taxon>Galeropsidaceae</taxon>
        <taxon>Panaeolus</taxon>
    </lineage>
</organism>
<comment type="caution">
    <text evidence="2">The sequence shown here is derived from an EMBL/GenBank/DDBJ whole genome shotgun (WGS) entry which is preliminary data.</text>
</comment>
<dbReference type="Proteomes" id="UP000284842">
    <property type="component" value="Unassembled WGS sequence"/>
</dbReference>